<dbReference type="GO" id="GO:0016779">
    <property type="term" value="F:nucleotidyltransferase activity"/>
    <property type="evidence" value="ECO:0007669"/>
    <property type="project" value="UniProtKB-KW"/>
</dbReference>
<dbReference type="PANTHER" id="PTHR21485">
    <property type="entry name" value="HAD SUPERFAMILY MEMBERS CMAS AND KDSC"/>
    <property type="match status" value="1"/>
</dbReference>
<dbReference type="RefSeq" id="WP_311499897.1">
    <property type="nucleotide sequence ID" value="NZ_JAVRHN010000006.1"/>
</dbReference>
<dbReference type="Pfam" id="PF02348">
    <property type="entry name" value="CTP_transf_3"/>
    <property type="match status" value="1"/>
</dbReference>
<proteinExistence type="predicted"/>
<evidence type="ECO:0000313" key="1">
    <source>
        <dbReference type="EMBL" id="MDT0686573.1"/>
    </source>
</evidence>
<dbReference type="SUPFAM" id="SSF53448">
    <property type="entry name" value="Nucleotide-diphospho-sugar transferases"/>
    <property type="match status" value="1"/>
</dbReference>
<organism evidence="1 2">
    <name type="scientific">Autumnicola psychrophila</name>
    <dbReference type="NCBI Taxonomy" id="3075592"/>
    <lineage>
        <taxon>Bacteria</taxon>
        <taxon>Pseudomonadati</taxon>
        <taxon>Bacteroidota</taxon>
        <taxon>Flavobacteriia</taxon>
        <taxon>Flavobacteriales</taxon>
        <taxon>Flavobacteriaceae</taxon>
        <taxon>Autumnicola</taxon>
    </lineage>
</organism>
<keyword evidence="1" id="KW-0808">Transferase</keyword>
<dbReference type="InterPro" id="IPR029044">
    <property type="entry name" value="Nucleotide-diphossugar_trans"/>
</dbReference>
<dbReference type="CDD" id="cd02513">
    <property type="entry name" value="CMP-NeuAc_Synthase"/>
    <property type="match status" value="1"/>
</dbReference>
<name>A0ABU3DS81_9FLAO</name>
<evidence type="ECO:0000313" key="2">
    <source>
        <dbReference type="Proteomes" id="UP001253848"/>
    </source>
</evidence>
<dbReference type="Proteomes" id="UP001253848">
    <property type="component" value="Unassembled WGS sequence"/>
</dbReference>
<dbReference type="InterPro" id="IPR003329">
    <property type="entry name" value="Cytidylyl_trans"/>
</dbReference>
<comment type="caution">
    <text evidence="1">The sequence shown here is derived from an EMBL/GenBank/DDBJ whole genome shotgun (WGS) entry which is preliminary data.</text>
</comment>
<gene>
    <name evidence="1" type="ORF">RM541_09350</name>
</gene>
<protein>
    <submittedName>
        <fullName evidence="1">Acylneuraminate cytidylyltransferase family protein</fullName>
        <ecNumber evidence="1">2.7.7.-</ecNumber>
    </submittedName>
</protein>
<dbReference type="InterPro" id="IPR050793">
    <property type="entry name" value="CMP-NeuNAc_synthase"/>
</dbReference>
<sequence>MKKDKRVVAIIPARGGSKRIPKKNIIDFNGKPLIAWTIEAAKKSGLFEKIIVSTDSEEIAEVAREYGAEVPFLRDTAADDHSPVSEATLRTILQLEETGETYDEVVQLFAVCPLRDDVDIVNSYTYFREKEVPFVLSCYKYVWMNPWWAVTLNEKNEPNWILKDTRKRSQDLPDLFSPTGAIWIANIEALKRDKTFYGKDHIFWEMDWKKAVDVDNYEDLELATALKTLL</sequence>
<dbReference type="Gene3D" id="3.90.550.10">
    <property type="entry name" value="Spore Coat Polysaccharide Biosynthesis Protein SpsA, Chain A"/>
    <property type="match status" value="1"/>
</dbReference>
<accession>A0ABU3DS81</accession>
<dbReference type="PANTHER" id="PTHR21485:SF6">
    <property type="entry name" value="N-ACYLNEURAMINATE CYTIDYLYLTRANSFERASE-RELATED"/>
    <property type="match status" value="1"/>
</dbReference>
<keyword evidence="1" id="KW-0548">Nucleotidyltransferase</keyword>
<dbReference type="EC" id="2.7.7.-" evidence="1"/>
<keyword evidence="2" id="KW-1185">Reference proteome</keyword>
<dbReference type="EMBL" id="JAVRHN010000006">
    <property type="protein sequence ID" value="MDT0686573.1"/>
    <property type="molecule type" value="Genomic_DNA"/>
</dbReference>
<reference evidence="1 2" key="1">
    <citation type="submission" date="2023-09" db="EMBL/GenBank/DDBJ databases">
        <authorList>
            <person name="Rey-Velasco X."/>
        </authorList>
    </citation>
    <scope>NUCLEOTIDE SEQUENCE [LARGE SCALE GENOMIC DNA]</scope>
    <source>
        <strain evidence="1 2">F225</strain>
    </source>
</reference>